<keyword evidence="9" id="KW-1185">Reference proteome</keyword>
<feature type="compositionally biased region" description="Low complexity" evidence="6">
    <location>
        <begin position="1650"/>
        <end position="1668"/>
    </location>
</feature>
<dbReference type="FunFam" id="1.10.168.20:FF:000001">
    <property type="entry name" value="40S ribosomal protein S8"/>
    <property type="match status" value="1"/>
</dbReference>
<dbReference type="Gene3D" id="3.10.290.70">
    <property type="match status" value="1"/>
</dbReference>
<keyword evidence="2 4" id="KW-0689">Ribosomal protein</keyword>
<evidence type="ECO:0000256" key="4">
    <source>
        <dbReference type="RuleBase" id="RU000669"/>
    </source>
</evidence>
<feature type="region of interest" description="Disordered" evidence="6">
    <location>
        <begin position="1965"/>
        <end position="2055"/>
    </location>
</feature>
<feature type="compositionally biased region" description="Acidic residues" evidence="6">
    <location>
        <begin position="1405"/>
        <end position="1416"/>
    </location>
</feature>
<comment type="similarity">
    <text evidence="1 4">Belongs to the eukaryotic ribosomal protein eS8 family.</text>
</comment>
<dbReference type="GO" id="GO:0032259">
    <property type="term" value="P:methylation"/>
    <property type="evidence" value="ECO:0007669"/>
    <property type="project" value="UniProtKB-KW"/>
</dbReference>
<dbReference type="InterPro" id="IPR001214">
    <property type="entry name" value="SET_dom"/>
</dbReference>
<feature type="region of interest" description="Disordered" evidence="6">
    <location>
        <begin position="1733"/>
        <end position="1828"/>
    </location>
</feature>
<feature type="compositionally biased region" description="Basic and acidic residues" evidence="6">
    <location>
        <begin position="300"/>
        <end position="310"/>
    </location>
</feature>
<feature type="compositionally biased region" description="Polar residues" evidence="6">
    <location>
        <begin position="2301"/>
        <end position="2312"/>
    </location>
</feature>
<dbReference type="InterPro" id="IPR041938">
    <property type="entry name" value="Hist-Lys_N-MTase_N"/>
</dbReference>
<feature type="compositionally biased region" description="Basic and acidic residues" evidence="6">
    <location>
        <begin position="371"/>
        <end position="387"/>
    </location>
</feature>
<evidence type="ECO:0000256" key="2">
    <source>
        <dbReference type="ARBA" id="ARBA00022980"/>
    </source>
</evidence>
<dbReference type="Gene3D" id="1.10.10.1700">
    <property type="entry name" value="Histone-lysine N-methyltransferase"/>
    <property type="match status" value="1"/>
</dbReference>
<dbReference type="InterPro" id="IPR018283">
    <property type="entry name" value="Ribosomal_eS8_CS"/>
</dbReference>
<dbReference type="PANTHER" id="PTHR10394">
    <property type="entry name" value="40S RIBOSOMAL PROTEIN S8"/>
    <property type="match status" value="1"/>
</dbReference>
<keyword evidence="8" id="KW-0808">Transferase</keyword>
<feature type="compositionally biased region" description="Polar residues" evidence="6">
    <location>
        <begin position="1629"/>
        <end position="1640"/>
    </location>
</feature>
<dbReference type="Gene3D" id="2.170.270.10">
    <property type="entry name" value="SET domain"/>
    <property type="match status" value="1"/>
</dbReference>
<feature type="compositionally biased region" description="Basic and acidic residues" evidence="6">
    <location>
        <begin position="329"/>
        <end position="347"/>
    </location>
</feature>
<evidence type="ECO:0000313" key="9">
    <source>
        <dbReference type="Proteomes" id="UP000383932"/>
    </source>
</evidence>
<dbReference type="Gene3D" id="1.10.168.20">
    <property type="entry name" value="Ribosomal protein S8e, subdomain"/>
    <property type="match status" value="1"/>
</dbReference>
<feature type="compositionally biased region" description="Basic and acidic residues" evidence="6">
    <location>
        <begin position="423"/>
        <end position="441"/>
    </location>
</feature>
<dbReference type="PROSITE" id="PS01193">
    <property type="entry name" value="RIBOSOMAL_S8E"/>
    <property type="match status" value="1"/>
</dbReference>
<evidence type="ECO:0000256" key="6">
    <source>
        <dbReference type="SAM" id="MobiDB-lite"/>
    </source>
</evidence>
<feature type="compositionally biased region" description="Acidic residues" evidence="6">
    <location>
        <begin position="1995"/>
        <end position="2018"/>
    </location>
</feature>
<dbReference type="Pfam" id="PF00856">
    <property type="entry name" value="SET"/>
    <property type="match status" value="1"/>
</dbReference>
<feature type="compositionally biased region" description="Pro residues" evidence="6">
    <location>
        <begin position="311"/>
        <end position="322"/>
    </location>
</feature>
<dbReference type="GO" id="GO:0005840">
    <property type="term" value="C:ribosome"/>
    <property type="evidence" value="ECO:0007669"/>
    <property type="project" value="UniProtKB-KW"/>
</dbReference>
<feature type="compositionally biased region" description="Pro residues" evidence="6">
    <location>
        <begin position="2031"/>
        <end position="2045"/>
    </location>
</feature>
<dbReference type="CDD" id="cd10524">
    <property type="entry name" value="SET_Suv4-20-like"/>
    <property type="match status" value="1"/>
</dbReference>
<feature type="coiled-coil region" evidence="5">
    <location>
        <begin position="618"/>
        <end position="691"/>
    </location>
</feature>
<dbReference type="OrthoDB" id="6627536at2759"/>
<feature type="compositionally biased region" description="Pro residues" evidence="6">
    <location>
        <begin position="410"/>
        <end position="420"/>
    </location>
</feature>
<feature type="compositionally biased region" description="Basic and acidic residues" evidence="6">
    <location>
        <begin position="238"/>
        <end position="247"/>
    </location>
</feature>
<feature type="region of interest" description="Disordered" evidence="6">
    <location>
        <begin position="2242"/>
        <end position="2358"/>
    </location>
</feature>
<accession>A0A5N5QP56</accession>
<dbReference type="SMART" id="SM00317">
    <property type="entry name" value="SET"/>
    <property type="match status" value="1"/>
</dbReference>
<dbReference type="Pfam" id="PF01201">
    <property type="entry name" value="Ribosomal_S8e"/>
    <property type="match status" value="1"/>
</dbReference>
<sequence length="2358" mass="260440">MPPDLACAVHARGLVGTDLRQTLNKCGAIRQVHYFLNERGEREAFVTFKYKSDAVYAKTKHSFGDVQIFGIVDDFWKRSYVESQNSDPAKNGVQQINDYDTYMPHPIVRAVPPGGDDYLSDPAGFVVHVEGEVHGTPEDCKFTRFGPVRKILRFGASSGKPHGKSLVRSAARNMGHIDQLPIDALSRSEWMMKKYRELIQQDHPYGNGSAPPDQFPDPPRSPPRSPRRIQPVVYERNSWTRESDAGRAARGHPPYNPPRSRVSDASPRLRHEHPRHEPPRHEPRPYPGDDRVLAGGPRPIYRDEPPRMPVDRPPAQPYPPNGNPSRESIGWKDSRDYPPSGYERDRMSPPPGYNHPPPVTSDPRYDPLPGRAREYDDRSGRPPREGGRYSPYPPRASTAPYPRDRVPLSPGFPPPPPPLPVDSRMDDVPRREHPHGNDSRRMSNRGLDAPPPLPKTISPTATSEEALNTLKFMRDMQCQPGQYLIAAEKEPRFADAEALALEGIKGSSSLLLDVCKSPGSSVALSSPRPSEAAPLYLFLARLQGERFKTERNPALVLRLARDVVVNLDEASALSRQPLESAMQNLRQEMWAYTRSRASDADVEMLDISRSGDDPDTQIQRLMDRLRRAREDMRRMEDDLDRERRERRRMQMQLSDAQDNLARTTRAAKSDMEDLKKANERHLERIVELERELEKRNLGRPPSVPTQSTPTTVANSIPDAPTEGQIDSKEEMAKASAEATESPVCGYNSCRATSRLQARQNKMGISRSSRHKRSATGAQRPHYRKKRKFELGRQPASTKLGAKRVHTIRVRGGNLKHRALRLESGNFAWGSEQTTRKTRIISVVYNASNNELVRTNTLVKGAIIQVDATPFRQWYEAHYGQPVTRRGTKAAQPAGADAAKAEEVKKSKHVLRKLEERKKSAKIDNMLDTQFAAGRLYAAISSRPGQSGRADGYILEGRELEPLSVVGNFRKGITSATGSRAGRFGMFALIKEWSDDVRRPSSVCDIMVRYGWAGMRHDPVDLLTTTTGPGGPSATMPPRKITWQRTVATMKAQDLARDDDFLSHILIDTLASDRPLGVHKMDPTCPLPPCNSRDVLRIVRKLVVPQSGKGKLPSYKLVEPAVDALLELPPVRQYLRTKSQRQINCFATHASRYFELYLPTGQIEIASTSRYTWKTGKSELCVLATQPLGAAAGTTITSEFKGQKIHELKGSIADLTNKEDDELRRSSGSASRDFSVIYSHQKGCNQLFLGPARFVNHDCNPNAELFRDGKYITFRVLRPIVVGEEITASYGPDYFGKQNKHCLCATCEDAGRGGYAPPGTYPETSDSEREKEFLKQQAAELEKSSPNRAEGANDGSVPAVSALTGTIKTEESTPLPPRRTVPLVTVPSGIEDLNEGDPDAASYAETDAEVMDVSDSEAETRPSISLDTDNELDDGRETDAGPQGAEETDVPRDVSDDSDMDSPPPVKISLNPSSPPSSPHFPLASGVASRLGLVKPNGAGTASNSRVKQRLRDSEPLSAVSAPSTSRPTLSMSSLPSQKESSLAPGSSAPAKRTRASALSTPTESAASTPSPSGPPELAPRRASSRLNSTKDKQGSIGQVPTPPLSDEGVIGVTKDKVLQRSLRSRAGAASTSNATAQPSARVTRRAFLKPAAPRPAGTGTSTPTGAPARPEKKVARKGKDCQVCLATLPKPNRDEPPKLRIKCFRCDRHYAIFGVDWPKRFMGSVIPLPEPHLDSDVEAPANSRHPTRNALRNKPTNIEHNSLKRPALESDLEEPDGDTRAAKRIKTHRHVDKAEREAKIQRKKEKEARRQARAERKEEKRRLKEERRERRLRARLEKLAGITNLINSLPVSSGVSEVSLAPFVEKENVEPACQWGFANDAPPPTTALGLVMDTDLIPDARVDEDEDEYSDESINPLDELKIVLVPPRHRSFLGQANPHSFGRIPRLVYEDDPILETREMICSADGNSETEEPHSFLSDGTSITLDLCSHTPPDSDVEDDASDDSEMGDVYSEWDDCNPSDPDARSVASPPRYPTSPPCPLPSPPRSESSHHDPDSCVDKLFPLRTMGMWRKWTPLAGARRRGVHEIVGQSAQILASGSESEDDSQWGSALSELSDEVEERAEKPILCKPPKNTYTTFNRSLLSSIGTRVISKCSAPVMEYTGIDDQGEEIVPCEPTIRQIRFTLARSTINLVFEETPRATFDSITFCSYDDQTAYPVPPVDSWRDPLGQVQLPFFSFPDRSPSMPLDEPIKPVRGTSASSYRPVTPVSMTDPKSKSPTPFGSSLLSKALRQDQETKRGKSTSGSVKASSMSRKSKHSEVGPHTPMGSVNKTHAVDDAQKRSVKPLRSASSSSSSSLT</sequence>
<feature type="region of interest" description="Disordered" evidence="6">
    <location>
        <begin position="202"/>
        <end position="459"/>
    </location>
</feature>
<dbReference type="InterPro" id="IPR042563">
    <property type="entry name" value="Ribosomal_protein_eS8_euk"/>
</dbReference>
<dbReference type="CDD" id="cd11380">
    <property type="entry name" value="Ribosomal_S8e_like"/>
    <property type="match status" value="1"/>
</dbReference>
<dbReference type="NCBIfam" id="TIGR00307">
    <property type="entry name" value="eS8"/>
    <property type="match status" value="1"/>
</dbReference>
<evidence type="ECO:0000256" key="5">
    <source>
        <dbReference type="SAM" id="Coils"/>
    </source>
</evidence>
<dbReference type="SUPFAM" id="SSF82199">
    <property type="entry name" value="SET domain"/>
    <property type="match status" value="1"/>
</dbReference>
<dbReference type="EMBL" id="SSOP01000040">
    <property type="protein sequence ID" value="KAB5593311.1"/>
    <property type="molecule type" value="Genomic_DNA"/>
</dbReference>
<dbReference type="Proteomes" id="UP000383932">
    <property type="component" value="Unassembled WGS sequence"/>
</dbReference>
<dbReference type="InterPro" id="IPR046341">
    <property type="entry name" value="SET_dom_sf"/>
</dbReference>
<dbReference type="InterPro" id="IPR022309">
    <property type="entry name" value="Ribosomal_Se8/biogenesis_NSA2"/>
</dbReference>
<comment type="caution">
    <text evidence="8">The sequence shown here is derived from an EMBL/GenBank/DDBJ whole genome shotgun (WGS) entry which is preliminary data.</text>
</comment>
<dbReference type="GO" id="GO:0006412">
    <property type="term" value="P:translation"/>
    <property type="evidence" value="ECO:0007669"/>
    <property type="project" value="InterPro"/>
</dbReference>
<keyword evidence="8" id="KW-0489">Methyltransferase</keyword>
<feature type="compositionally biased region" description="Pro residues" evidence="6">
    <location>
        <begin position="348"/>
        <end position="360"/>
    </location>
</feature>
<reference evidence="8 9" key="1">
    <citation type="journal article" date="2019" name="Fungal Biol. Biotechnol.">
        <title>Draft genome sequence of fastidious pathogen Ceratobasidium theobromae, which causes vascular-streak dieback in Theobroma cacao.</title>
        <authorList>
            <person name="Ali S.S."/>
            <person name="Asman A."/>
            <person name="Shao J."/>
            <person name="Firmansyah A.P."/>
            <person name="Susilo A.W."/>
            <person name="Rosmana A."/>
            <person name="McMahon P."/>
            <person name="Junaid M."/>
            <person name="Guest D."/>
            <person name="Kheng T.Y."/>
            <person name="Meinhardt L.W."/>
            <person name="Bailey B.A."/>
        </authorList>
    </citation>
    <scope>NUCLEOTIDE SEQUENCE [LARGE SCALE GENOMIC DNA]</scope>
    <source>
        <strain evidence="8 9">CT2</strain>
    </source>
</reference>
<feature type="compositionally biased region" description="Polar residues" evidence="6">
    <location>
        <begin position="1520"/>
        <end position="1544"/>
    </location>
</feature>
<evidence type="ECO:0000313" key="8">
    <source>
        <dbReference type="EMBL" id="KAB5593311.1"/>
    </source>
</evidence>
<dbReference type="PROSITE" id="PS50280">
    <property type="entry name" value="SET"/>
    <property type="match status" value="1"/>
</dbReference>
<feature type="region of interest" description="Disordered" evidence="6">
    <location>
        <begin position="692"/>
        <end position="725"/>
    </location>
</feature>
<feature type="domain" description="SET" evidence="7">
    <location>
        <begin position="1160"/>
        <end position="1290"/>
    </location>
</feature>
<gene>
    <name evidence="8" type="ORF">CTheo_3229</name>
</gene>
<dbReference type="GO" id="GO:0003735">
    <property type="term" value="F:structural constituent of ribosome"/>
    <property type="evidence" value="ECO:0007669"/>
    <property type="project" value="InterPro"/>
</dbReference>
<proteinExistence type="inferred from homology"/>
<dbReference type="FunFam" id="3.10.290.70:FF:000009">
    <property type="entry name" value="40S ribosomal protein S8"/>
    <property type="match status" value="1"/>
</dbReference>
<feature type="compositionally biased region" description="Basic and acidic residues" evidence="6">
    <location>
        <begin position="1669"/>
        <end position="1679"/>
    </location>
</feature>
<feature type="region of interest" description="Disordered" evidence="6">
    <location>
        <begin position="759"/>
        <end position="783"/>
    </location>
</feature>
<feature type="compositionally biased region" description="Basic and acidic residues" evidence="6">
    <location>
        <begin position="1792"/>
        <end position="1828"/>
    </location>
</feature>
<protein>
    <recommendedName>
        <fullName evidence="4">40S ribosomal protein S8</fullName>
    </recommendedName>
</protein>
<organism evidence="8 9">
    <name type="scientific">Ceratobasidium theobromae</name>
    <dbReference type="NCBI Taxonomy" id="1582974"/>
    <lineage>
        <taxon>Eukaryota</taxon>
        <taxon>Fungi</taxon>
        <taxon>Dikarya</taxon>
        <taxon>Basidiomycota</taxon>
        <taxon>Agaricomycotina</taxon>
        <taxon>Agaricomycetes</taxon>
        <taxon>Cantharellales</taxon>
        <taxon>Ceratobasidiaceae</taxon>
        <taxon>Ceratobasidium</taxon>
    </lineage>
</organism>
<feature type="compositionally biased region" description="Basic and acidic residues" evidence="6">
    <location>
        <begin position="274"/>
        <end position="292"/>
    </location>
</feature>
<evidence type="ECO:0000256" key="3">
    <source>
        <dbReference type="ARBA" id="ARBA00023274"/>
    </source>
</evidence>
<dbReference type="InterPro" id="IPR001047">
    <property type="entry name" value="Ribosomal_eS8"/>
</dbReference>
<feature type="compositionally biased region" description="Low complexity" evidence="6">
    <location>
        <begin position="2348"/>
        <end position="2358"/>
    </location>
</feature>
<feature type="compositionally biased region" description="Basic residues" evidence="6">
    <location>
        <begin position="1782"/>
        <end position="1791"/>
    </location>
</feature>
<keyword evidence="5" id="KW-0175">Coiled coil</keyword>
<feature type="region of interest" description="Disordered" evidence="6">
    <location>
        <begin position="1337"/>
        <end position="1679"/>
    </location>
</feature>
<evidence type="ECO:0000256" key="1">
    <source>
        <dbReference type="ARBA" id="ARBA00005257"/>
    </source>
</evidence>
<feature type="compositionally biased region" description="Pro residues" evidence="6">
    <location>
        <begin position="213"/>
        <end position="224"/>
    </location>
</feature>
<feature type="compositionally biased region" description="Low complexity" evidence="6">
    <location>
        <begin position="1555"/>
        <end position="1570"/>
    </location>
</feature>
<evidence type="ECO:0000259" key="7">
    <source>
        <dbReference type="PROSITE" id="PS50280"/>
    </source>
</evidence>
<dbReference type="GO" id="GO:0008168">
    <property type="term" value="F:methyltransferase activity"/>
    <property type="evidence" value="ECO:0007669"/>
    <property type="project" value="UniProtKB-KW"/>
</dbReference>
<feature type="compositionally biased region" description="Polar residues" evidence="6">
    <location>
        <begin position="2276"/>
        <end position="2286"/>
    </location>
</feature>
<dbReference type="GO" id="GO:1990904">
    <property type="term" value="C:ribonucleoprotein complex"/>
    <property type="evidence" value="ECO:0007669"/>
    <property type="project" value="UniProtKB-KW"/>
</dbReference>
<name>A0A5N5QP56_9AGAM</name>
<keyword evidence="3 4" id="KW-0687">Ribonucleoprotein</keyword>